<feature type="domain" description="CBS" evidence="3">
    <location>
        <begin position="57"/>
        <end position="119"/>
    </location>
</feature>
<dbReference type="PANTHER" id="PTHR22777">
    <property type="entry name" value="HEMOLYSIN-RELATED"/>
    <property type="match status" value="1"/>
</dbReference>
<organism evidence="4">
    <name type="scientific">bioreactor metagenome</name>
    <dbReference type="NCBI Taxonomy" id="1076179"/>
    <lineage>
        <taxon>unclassified sequences</taxon>
        <taxon>metagenomes</taxon>
        <taxon>ecological metagenomes</taxon>
    </lineage>
</organism>
<dbReference type="GO" id="GO:0050660">
    <property type="term" value="F:flavin adenine dinucleotide binding"/>
    <property type="evidence" value="ECO:0007669"/>
    <property type="project" value="InterPro"/>
</dbReference>
<dbReference type="InterPro" id="IPR000644">
    <property type="entry name" value="CBS_dom"/>
</dbReference>
<evidence type="ECO:0000256" key="1">
    <source>
        <dbReference type="ARBA" id="ARBA00022737"/>
    </source>
</evidence>
<dbReference type="Pfam" id="PF03471">
    <property type="entry name" value="CorC_HlyC"/>
    <property type="match status" value="1"/>
</dbReference>
<dbReference type="Pfam" id="PF00571">
    <property type="entry name" value="CBS"/>
    <property type="match status" value="2"/>
</dbReference>
<dbReference type="AlphaFoldDB" id="A0A645CWH5"/>
<sequence length="282" mass="32021">MKKLTPIDFTKKEEKLTRQEIKALLNSSHNDGAIDMDEFNMMRGVLSLDSRTVREIMIPRVDTDMIDVEAPQAENLEFLLRQRHSRVPLYREEKDEIIGIVHLKDVLIHQEALRDGRETLESIARPALFVPDTLSTDEMLIQFQKSKQHMAVIIDEFGGVLGVVTLNDLIAEIVGDIQDEYDDEDNSDYTVINDTEVMIKGIMPVSDFNRIFNLNIETETADTVAGYIIEQLGYIPQESPHELVSTDRFSLTVVEATGTRVETVLMKLKKEDNGEAIGDEAR</sequence>
<dbReference type="InterPro" id="IPR036318">
    <property type="entry name" value="FAD-bd_PCMH-like_sf"/>
</dbReference>
<evidence type="ECO:0000313" key="4">
    <source>
        <dbReference type="EMBL" id="MPM81208.1"/>
    </source>
</evidence>
<protein>
    <recommendedName>
        <fullName evidence="3">CBS domain-containing protein</fullName>
    </recommendedName>
</protein>
<dbReference type="FunFam" id="3.10.580.10:FF:000002">
    <property type="entry name" value="Magnesium/cobalt efflux protein CorC"/>
    <property type="match status" value="1"/>
</dbReference>
<comment type="caution">
    <text evidence="4">The sequence shown here is derived from an EMBL/GenBank/DDBJ whole genome shotgun (WGS) entry which is preliminary data.</text>
</comment>
<name>A0A645CWH5_9ZZZZ</name>
<dbReference type="CDD" id="cd04590">
    <property type="entry name" value="CBS_pair_CorC_HlyC_assoc"/>
    <property type="match status" value="1"/>
</dbReference>
<dbReference type="SUPFAM" id="SSF54631">
    <property type="entry name" value="CBS-domain pair"/>
    <property type="match status" value="1"/>
</dbReference>
<dbReference type="InterPro" id="IPR044751">
    <property type="entry name" value="Ion_transp-like_CBS"/>
</dbReference>
<dbReference type="PROSITE" id="PS51371">
    <property type="entry name" value="CBS"/>
    <property type="match status" value="2"/>
</dbReference>
<evidence type="ECO:0000259" key="3">
    <source>
        <dbReference type="PROSITE" id="PS51371"/>
    </source>
</evidence>
<dbReference type="Gene3D" id="3.10.580.10">
    <property type="entry name" value="CBS-domain"/>
    <property type="match status" value="1"/>
</dbReference>
<dbReference type="SMART" id="SM01091">
    <property type="entry name" value="CorC_HlyC"/>
    <property type="match status" value="1"/>
</dbReference>
<evidence type="ECO:0000256" key="2">
    <source>
        <dbReference type="ARBA" id="ARBA00023122"/>
    </source>
</evidence>
<dbReference type="InterPro" id="IPR016169">
    <property type="entry name" value="FAD-bd_PCMH_sub2"/>
</dbReference>
<dbReference type="InterPro" id="IPR005170">
    <property type="entry name" value="Transptr-assoc_dom"/>
</dbReference>
<dbReference type="EMBL" id="VSSQ01030615">
    <property type="protein sequence ID" value="MPM81208.1"/>
    <property type="molecule type" value="Genomic_DNA"/>
</dbReference>
<dbReference type="SUPFAM" id="SSF56176">
    <property type="entry name" value="FAD-binding/transporter-associated domain-like"/>
    <property type="match status" value="1"/>
</dbReference>
<dbReference type="Gene3D" id="3.30.465.10">
    <property type="match status" value="1"/>
</dbReference>
<dbReference type="GO" id="GO:0005886">
    <property type="term" value="C:plasma membrane"/>
    <property type="evidence" value="ECO:0007669"/>
    <property type="project" value="TreeGrafter"/>
</dbReference>
<accession>A0A645CWH5</accession>
<dbReference type="PANTHER" id="PTHR22777:SF17">
    <property type="entry name" value="UPF0053 PROTEIN SLL0260"/>
    <property type="match status" value="1"/>
</dbReference>
<keyword evidence="2" id="KW-0129">CBS domain</keyword>
<dbReference type="InterPro" id="IPR046342">
    <property type="entry name" value="CBS_dom_sf"/>
</dbReference>
<proteinExistence type="predicted"/>
<keyword evidence="1" id="KW-0677">Repeat</keyword>
<feature type="domain" description="CBS" evidence="3">
    <location>
        <begin position="123"/>
        <end position="180"/>
    </location>
</feature>
<gene>
    <name evidence="4" type="ORF">SDC9_128260</name>
</gene>
<reference evidence="4" key="1">
    <citation type="submission" date="2019-08" db="EMBL/GenBank/DDBJ databases">
        <authorList>
            <person name="Kucharzyk K."/>
            <person name="Murdoch R.W."/>
            <person name="Higgins S."/>
            <person name="Loffler F."/>
        </authorList>
    </citation>
    <scope>NUCLEOTIDE SEQUENCE</scope>
</reference>